<dbReference type="InterPro" id="IPR018097">
    <property type="entry name" value="EGF_Ca-bd_CS"/>
</dbReference>
<keyword evidence="5" id="KW-0254">Endocytosis</keyword>
<comment type="subcellular location">
    <subcellularLocation>
        <location evidence="1">Membrane</location>
        <topology evidence="1">Single-pass type I membrane protein</topology>
    </subcellularLocation>
    <subcellularLocation>
        <location evidence="2">Secreted</location>
    </subcellularLocation>
</comment>
<evidence type="ECO:0000256" key="15">
    <source>
        <dbReference type="PROSITE-ProRule" id="PRU00124"/>
    </source>
</evidence>
<dbReference type="InterPro" id="IPR023415">
    <property type="entry name" value="LDLR_class-A_CS"/>
</dbReference>
<keyword evidence="10" id="KW-0472">Membrane</keyword>
<feature type="disulfide bond" evidence="15">
    <location>
        <begin position="350"/>
        <end position="368"/>
    </location>
</feature>
<dbReference type="InterPro" id="IPR001254">
    <property type="entry name" value="Trypsin_dom"/>
</dbReference>
<dbReference type="PROSITE" id="PS50026">
    <property type="entry name" value="EGF_3"/>
    <property type="match status" value="4"/>
</dbReference>
<dbReference type="CDD" id="cd00054">
    <property type="entry name" value="EGF_CA"/>
    <property type="match status" value="3"/>
</dbReference>
<feature type="domain" description="Peptidase S1" evidence="17">
    <location>
        <begin position="760"/>
        <end position="1003"/>
    </location>
</feature>
<evidence type="ECO:0000256" key="13">
    <source>
        <dbReference type="ARBA" id="ARBA00023180"/>
    </source>
</evidence>
<dbReference type="GO" id="GO:0004252">
    <property type="term" value="F:serine-type endopeptidase activity"/>
    <property type="evidence" value="ECO:0007669"/>
    <property type="project" value="InterPro"/>
</dbReference>
<keyword evidence="7" id="KW-0732">Signal</keyword>
<dbReference type="PROSITE" id="PS01209">
    <property type="entry name" value="LDLRA_1"/>
    <property type="match status" value="1"/>
</dbReference>
<name>T2MJD2_HYDVU</name>
<dbReference type="EMBL" id="HAAD01005959">
    <property type="protein sequence ID" value="CDG72191.1"/>
    <property type="molecule type" value="mRNA"/>
</dbReference>
<evidence type="ECO:0000256" key="1">
    <source>
        <dbReference type="ARBA" id="ARBA00004479"/>
    </source>
</evidence>
<dbReference type="GO" id="GO:0005576">
    <property type="term" value="C:extracellular region"/>
    <property type="evidence" value="ECO:0007669"/>
    <property type="project" value="UniProtKB-SubCell"/>
</dbReference>
<feature type="disulfide bond" evidence="15">
    <location>
        <begin position="310"/>
        <end position="325"/>
    </location>
</feature>
<dbReference type="Pfam" id="PF12662">
    <property type="entry name" value="cEGF"/>
    <property type="match status" value="3"/>
</dbReference>
<dbReference type="SMART" id="SM00192">
    <property type="entry name" value="LDLa"/>
    <property type="match status" value="3"/>
</dbReference>
<dbReference type="Pfam" id="PF18701">
    <property type="entry name" value="DUF5641"/>
    <property type="match status" value="1"/>
</dbReference>
<feature type="disulfide bond" evidence="15">
    <location>
        <begin position="362"/>
        <end position="377"/>
    </location>
</feature>
<dbReference type="InterPro" id="IPR009030">
    <property type="entry name" value="Growth_fac_rcpt_cys_sf"/>
</dbReference>
<feature type="non-terminal residue" evidence="18">
    <location>
        <position position="1"/>
    </location>
</feature>
<comment type="caution">
    <text evidence="14">Lacks conserved residue(s) required for the propagation of feature annotation.</text>
</comment>
<feature type="domain" description="EGF-like" evidence="16">
    <location>
        <begin position="663"/>
        <end position="700"/>
    </location>
</feature>
<dbReference type="Pfam" id="PF00057">
    <property type="entry name" value="Ldl_recept_a"/>
    <property type="match status" value="2"/>
</dbReference>
<dbReference type="Gene3D" id="4.10.400.10">
    <property type="entry name" value="Low-density Lipoprotein Receptor"/>
    <property type="match status" value="3"/>
</dbReference>
<dbReference type="PANTHER" id="PTHR24034">
    <property type="entry name" value="EGF-LIKE DOMAIN-CONTAINING PROTEIN"/>
    <property type="match status" value="1"/>
</dbReference>
<dbReference type="InterPro" id="IPR000742">
    <property type="entry name" value="EGF"/>
</dbReference>
<dbReference type="FunFam" id="2.10.25.10:FF:000009">
    <property type="entry name" value="Low-density lipoprotein receptor isoform 1"/>
    <property type="match status" value="2"/>
</dbReference>
<evidence type="ECO:0000259" key="17">
    <source>
        <dbReference type="PROSITE" id="PS50240"/>
    </source>
</evidence>
<dbReference type="SMART" id="SM00179">
    <property type="entry name" value="EGF_CA"/>
    <property type="match status" value="8"/>
</dbReference>
<dbReference type="PRINTS" id="PR00261">
    <property type="entry name" value="LDLRECEPTOR"/>
</dbReference>
<dbReference type="InterPro" id="IPR002172">
    <property type="entry name" value="LDrepeatLR_classA_rpt"/>
</dbReference>
<organism evidence="18">
    <name type="scientific">Hydra vulgaris</name>
    <name type="common">Hydra</name>
    <name type="synonym">Hydra attenuata</name>
    <dbReference type="NCBI Taxonomy" id="6087"/>
    <lineage>
        <taxon>Eukaryota</taxon>
        <taxon>Metazoa</taxon>
        <taxon>Cnidaria</taxon>
        <taxon>Hydrozoa</taxon>
        <taxon>Hydroidolina</taxon>
        <taxon>Anthoathecata</taxon>
        <taxon>Aplanulata</taxon>
        <taxon>Hydridae</taxon>
        <taxon>Hydra</taxon>
    </lineage>
</organism>
<keyword evidence="6" id="KW-0812">Transmembrane</keyword>
<sequence length="1004" mass="112804">MGTNQLLTKLSEQYWVIRGGEEIRDAEAKCNKCKLKRCKPAQQLMAPLPAMRFKEPLCAFAIIGINFAGPFLTMQGRGKIRQKRYLCLFTCLLSRAVHLKMAYNLDTNSFLNAFYRMVKAVKCAMTGILEKADITDEELFTAFTGAKSLLNSRPLTYQGANIKDDIPLTPNHFLIGQVGGQFAPDSVQSKGYHLKKRWRGVQELLSHFWKQWMREWLSSLSKRYKWTDDIVLVISPDTSRGHWPLGRITGVFEDTKCQQNEFQCANDKCIALNLECNHKKDCDDNSDEIGCHCQEFQCLNEKCIESKYVCDGLNQCGDGSDESQCSNPTTVKTQLVSSKPVICGYADFKCNNDKCIRYTQRCNGQNDCGDNSDESSCIGFCKNSNGGCDHICEYDPKNGVQCSCYLGFKLDSNRQSCIDINECSSRPCPEHCTNEYGSFKCGCNPGFQLQDDQRTCVDIDECASNINLCEQQCINQVGSFNCTCFSGYLYKNKVCEDINECEINNGGCAEKCINTIGSFICSCNWDGHKMLKDNTSCEDIDECADGSSKCDHFCKNTDGSFECSCQPGFYLDHDGKKCVDVNECHVGTPGCLGNCINTKGSYICKCAEGYRSINNETSCEDVNECEILNGGCSHRCENTKGSYICKCREGYTARDHSSFTCNDKNECEDNPCEGTCTNYIGTFECGCETGFQLVAQVKCQDIDECMSTELNKCEHTCVNIPGSYFCTCRDDYILHSDKMSCKKSVASIGCQRTAINIKEISSSGWDNVLDGWGWQVSLNIDFTHFTTPRFNCMGILVSEEFILITGHCLRFSDDIKIPPQIILVSLGSYTFGFYDNENNIHASEIIYHPTLDLALIRMLEKPTISNQIQPICLPQTVHDVDISQDKEIIVVTWLPDHASLRHIVAKIVKHECCEQDIKINQENLVNQSLCIQFNKTEFHLPMSGSPILGISREVSNQTDQKWLLTGILIRGSYHPDVELVSTKSCVGYYKAVMFVDWIRNITLN</sequence>
<dbReference type="PANTHER" id="PTHR24034:SF209">
    <property type="entry name" value="EGF-LIKE DOMAIN-CONTAINING PROTEIN"/>
    <property type="match status" value="1"/>
</dbReference>
<dbReference type="GO" id="GO:0005509">
    <property type="term" value="F:calcium ion binding"/>
    <property type="evidence" value="ECO:0007669"/>
    <property type="project" value="InterPro"/>
</dbReference>
<feature type="disulfide bond" evidence="15">
    <location>
        <begin position="264"/>
        <end position="282"/>
    </location>
</feature>
<feature type="domain" description="EGF-like" evidence="16">
    <location>
        <begin position="621"/>
        <end position="657"/>
    </location>
</feature>
<feature type="disulfide bond" evidence="15">
    <location>
        <begin position="257"/>
        <end position="269"/>
    </location>
</feature>
<evidence type="ECO:0000256" key="14">
    <source>
        <dbReference type="PROSITE-ProRule" id="PRU00076"/>
    </source>
</evidence>
<dbReference type="GO" id="GO:0006897">
    <property type="term" value="P:endocytosis"/>
    <property type="evidence" value="ECO:0007669"/>
    <property type="project" value="UniProtKB-KW"/>
</dbReference>
<dbReference type="GO" id="GO:0006508">
    <property type="term" value="P:proteolysis"/>
    <property type="evidence" value="ECO:0007669"/>
    <property type="project" value="InterPro"/>
</dbReference>
<evidence type="ECO:0000256" key="11">
    <source>
        <dbReference type="ARBA" id="ARBA00023157"/>
    </source>
</evidence>
<evidence type="ECO:0000313" key="18">
    <source>
        <dbReference type="EMBL" id="CDG72191.1"/>
    </source>
</evidence>
<evidence type="ECO:0000259" key="16">
    <source>
        <dbReference type="PROSITE" id="PS50026"/>
    </source>
</evidence>
<dbReference type="SMART" id="SM00181">
    <property type="entry name" value="EGF"/>
    <property type="match status" value="10"/>
</dbReference>
<dbReference type="PROSITE" id="PS01186">
    <property type="entry name" value="EGF_2"/>
    <property type="match status" value="4"/>
</dbReference>
<evidence type="ECO:0000256" key="6">
    <source>
        <dbReference type="ARBA" id="ARBA00022692"/>
    </source>
</evidence>
<dbReference type="PROSITE" id="PS50240">
    <property type="entry name" value="TRYPSIN_DOM"/>
    <property type="match status" value="1"/>
</dbReference>
<dbReference type="SUPFAM" id="SSF57424">
    <property type="entry name" value="LDL receptor-like module"/>
    <property type="match status" value="3"/>
</dbReference>
<keyword evidence="8" id="KW-0677">Repeat</keyword>
<dbReference type="AlphaFoldDB" id="T2MJD2"/>
<protein>
    <submittedName>
        <fullName evidence="18">Matrilin-2</fullName>
    </submittedName>
</protein>
<keyword evidence="13" id="KW-0325">Glycoprotein</keyword>
<dbReference type="Pfam" id="PF07645">
    <property type="entry name" value="EGF_CA"/>
    <property type="match status" value="3"/>
</dbReference>
<keyword evidence="12" id="KW-0675">Receptor</keyword>
<dbReference type="InterPro" id="IPR036397">
    <property type="entry name" value="RNaseH_sf"/>
</dbReference>
<dbReference type="Gene3D" id="3.30.420.10">
    <property type="entry name" value="Ribonuclease H-like superfamily/Ribonuclease H"/>
    <property type="match status" value="1"/>
</dbReference>
<dbReference type="FunFam" id="2.10.25.10:FF:000002">
    <property type="entry name" value="Latent-transforming growth factor beta-binding protein 3"/>
    <property type="match status" value="1"/>
</dbReference>
<dbReference type="InterPro" id="IPR043504">
    <property type="entry name" value="Peptidase_S1_PA_chymotrypsin"/>
</dbReference>
<evidence type="ECO:0000256" key="7">
    <source>
        <dbReference type="ARBA" id="ARBA00022729"/>
    </source>
</evidence>
<dbReference type="FunFam" id="2.10.25.10:FF:000010">
    <property type="entry name" value="Pro-epidermal growth factor"/>
    <property type="match status" value="1"/>
</dbReference>
<dbReference type="CDD" id="cd00112">
    <property type="entry name" value="LDLa"/>
    <property type="match status" value="3"/>
</dbReference>
<keyword evidence="3" id="KW-0964">Secreted</keyword>
<dbReference type="SUPFAM" id="SSF50494">
    <property type="entry name" value="Trypsin-like serine proteases"/>
    <property type="match status" value="1"/>
</dbReference>
<feature type="disulfide bond" evidence="15">
    <location>
        <begin position="291"/>
        <end position="303"/>
    </location>
</feature>
<dbReference type="Gene3D" id="2.40.10.10">
    <property type="entry name" value="Trypsin-like serine proteases"/>
    <property type="match status" value="1"/>
</dbReference>
<evidence type="ECO:0000256" key="8">
    <source>
        <dbReference type="ARBA" id="ARBA00022737"/>
    </source>
</evidence>
<dbReference type="SUPFAM" id="SSF57184">
    <property type="entry name" value="Growth factor receptor domain"/>
    <property type="match status" value="3"/>
</dbReference>
<dbReference type="InterPro" id="IPR000152">
    <property type="entry name" value="EGF-type_Asp/Asn_hydroxyl_site"/>
</dbReference>
<feature type="disulfide bond" evidence="15">
    <location>
        <begin position="343"/>
        <end position="355"/>
    </location>
</feature>
<dbReference type="InterPro" id="IPR049883">
    <property type="entry name" value="NOTCH1_EGF-like"/>
</dbReference>
<evidence type="ECO:0000256" key="10">
    <source>
        <dbReference type="ARBA" id="ARBA00023136"/>
    </source>
</evidence>
<keyword evidence="4 14" id="KW-0245">EGF-like domain</keyword>
<proteinExistence type="evidence at transcript level"/>
<feature type="disulfide bond" evidence="15">
    <location>
        <begin position="276"/>
        <end position="291"/>
    </location>
</feature>
<dbReference type="GO" id="GO:0016020">
    <property type="term" value="C:membrane"/>
    <property type="evidence" value="ECO:0007669"/>
    <property type="project" value="UniProtKB-SubCell"/>
</dbReference>
<dbReference type="PROSITE" id="PS00010">
    <property type="entry name" value="ASX_HYDROXYL"/>
    <property type="match status" value="6"/>
</dbReference>
<dbReference type="GO" id="GO:0003676">
    <property type="term" value="F:nucleic acid binding"/>
    <property type="evidence" value="ECO:0007669"/>
    <property type="project" value="InterPro"/>
</dbReference>
<dbReference type="FunFam" id="2.10.25.10:FF:000014">
    <property type="entry name" value="Latent-transforming growth factor beta-binding protein 3"/>
    <property type="match status" value="1"/>
</dbReference>
<dbReference type="SMART" id="SM00020">
    <property type="entry name" value="Tryp_SPc"/>
    <property type="match status" value="1"/>
</dbReference>
<gene>
    <name evidence="18" type="primary">MATN2</name>
</gene>
<keyword evidence="9" id="KW-1133">Transmembrane helix</keyword>
<dbReference type="Gene3D" id="2.10.25.10">
    <property type="entry name" value="Laminin"/>
    <property type="match status" value="9"/>
</dbReference>
<dbReference type="PROSITE" id="PS50068">
    <property type="entry name" value="LDLRA_2"/>
    <property type="match status" value="3"/>
</dbReference>
<reference evidence="18" key="1">
    <citation type="journal article" date="2013" name="Genome Biol. Evol.">
        <title>Punctuated emergences of genetic and phenotypic innovations in eumetazoan, bilaterian, euteleostome, and hominidae ancestors.</title>
        <authorList>
            <person name="Wenger Y."/>
            <person name="Galliot B."/>
        </authorList>
    </citation>
    <scope>NUCLEOTIDE SEQUENCE</scope>
    <source>
        <tissue evidence="18">Whole animals</tissue>
    </source>
</reference>
<dbReference type="Pfam" id="PF14670">
    <property type="entry name" value="FXa_inhibition"/>
    <property type="match status" value="1"/>
</dbReference>
<feature type="domain" description="EGF-like" evidence="16">
    <location>
        <begin position="458"/>
        <end position="496"/>
    </location>
</feature>
<evidence type="ECO:0000256" key="3">
    <source>
        <dbReference type="ARBA" id="ARBA00022525"/>
    </source>
</evidence>
<keyword evidence="11 15" id="KW-1015">Disulfide bond</keyword>
<dbReference type="InterPro" id="IPR009003">
    <property type="entry name" value="Peptidase_S1_PA"/>
</dbReference>
<dbReference type="InterPro" id="IPR040676">
    <property type="entry name" value="DUF5641"/>
</dbReference>
<evidence type="ECO:0000256" key="12">
    <source>
        <dbReference type="ARBA" id="ARBA00023170"/>
    </source>
</evidence>
<evidence type="ECO:0000256" key="9">
    <source>
        <dbReference type="ARBA" id="ARBA00022989"/>
    </source>
</evidence>
<evidence type="ECO:0000256" key="4">
    <source>
        <dbReference type="ARBA" id="ARBA00022536"/>
    </source>
</evidence>
<feature type="disulfide bond" evidence="15">
    <location>
        <begin position="298"/>
        <end position="316"/>
    </location>
</feature>
<dbReference type="InterPro" id="IPR026823">
    <property type="entry name" value="cEGF"/>
</dbReference>
<evidence type="ECO:0000256" key="2">
    <source>
        <dbReference type="ARBA" id="ARBA00004613"/>
    </source>
</evidence>
<dbReference type="PROSITE" id="PS01187">
    <property type="entry name" value="EGF_CA"/>
    <property type="match status" value="3"/>
</dbReference>
<accession>T2MJD2</accession>
<dbReference type="InterPro" id="IPR050751">
    <property type="entry name" value="ECM_structural_protein"/>
</dbReference>
<evidence type="ECO:0000256" key="5">
    <source>
        <dbReference type="ARBA" id="ARBA00022583"/>
    </source>
</evidence>
<feature type="domain" description="EGF-like" evidence="16">
    <location>
        <begin position="539"/>
        <end position="579"/>
    </location>
</feature>
<dbReference type="InterPro" id="IPR036055">
    <property type="entry name" value="LDL_receptor-like_sf"/>
</dbReference>
<dbReference type="OrthoDB" id="5947514at2759"/>
<dbReference type="InterPro" id="IPR001881">
    <property type="entry name" value="EGF-like_Ca-bd_dom"/>
</dbReference>